<proteinExistence type="predicted"/>
<evidence type="ECO:0000313" key="7">
    <source>
        <dbReference type="EMBL" id="CAJ0580213.1"/>
    </source>
</evidence>
<dbReference type="InterPro" id="IPR036259">
    <property type="entry name" value="MFS_trans_sf"/>
</dbReference>
<dbReference type="InterPro" id="IPR020846">
    <property type="entry name" value="MFS_dom"/>
</dbReference>
<dbReference type="InterPro" id="IPR005828">
    <property type="entry name" value="MFS_sugar_transport-like"/>
</dbReference>
<evidence type="ECO:0000256" key="4">
    <source>
        <dbReference type="ARBA" id="ARBA00023136"/>
    </source>
</evidence>
<dbReference type="EMBL" id="CATQJA010002659">
    <property type="protein sequence ID" value="CAJ0580213.1"/>
    <property type="molecule type" value="Genomic_DNA"/>
</dbReference>
<feature type="transmembrane region" description="Helical" evidence="5">
    <location>
        <begin position="315"/>
        <end position="334"/>
    </location>
</feature>
<feature type="transmembrane region" description="Helical" evidence="5">
    <location>
        <begin position="187"/>
        <end position="208"/>
    </location>
</feature>
<feature type="transmembrane region" description="Helical" evidence="5">
    <location>
        <begin position="92"/>
        <end position="112"/>
    </location>
</feature>
<dbReference type="InterPro" id="IPR045263">
    <property type="entry name" value="GLUT"/>
</dbReference>
<feature type="domain" description="Major facilitator superfamily (MFS) profile" evidence="6">
    <location>
        <begin position="43"/>
        <end position="500"/>
    </location>
</feature>
<reference evidence="7" key="1">
    <citation type="submission" date="2023-06" db="EMBL/GenBank/DDBJ databases">
        <authorList>
            <person name="Delattre M."/>
        </authorList>
    </citation>
    <scope>NUCLEOTIDE SEQUENCE</scope>
    <source>
        <strain evidence="7">AF72</strain>
    </source>
</reference>
<dbReference type="SUPFAM" id="SSF103473">
    <property type="entry name" value="MFS general substrate transporter"/>
    <property type="match status" value="1"/>
</dbReference>
<feature type="transmembrane region" description="Helical" evidence="5">
    <location>
        <begin position="475"/>
        <end position="495"/>
    </location>
</feature>
<feature type="non-terminal residue" evidence="7">
    <location>
        <position position="1"/>
    </location>
</feature>
<feature type="transmembrane region" description="Helical" evidence="5">
    <location>
        <begin position="354"/>
        <end position="375"/>
    </location>
</feature>
<dbReference type="AlphaFoldDB" id="A0AA36D360"/>
<accession>A0AA36D360</accession>
<feature type="transmembrane region" description="Helical" evidence="5">
    <location>
        <begin position="447"/>
        <end position="469"/>
    </location>
</feature>
<evidence type="ECO:0000256" key="5">
    <source>
        <dbReference type="SAM" id="Phobius"/>
    </source>
</evidence>
<evidence type="ECO:0000256" key="2">
    <source>
        <dbReference type="ARBA" id="ARBA00022692"/>
    </source>
</evidence>
<evidence type="ECO:0000259" key="6">
    <source>
        <dbReference type="PROSITE" id="PS50850"/>
    </source>
</evidence>
<protein>
    <recommendedName>
        <fullName evidence="6">Major facilitator superfamily (MFS) profile domain-containing protein</fullName>
    </recommendedName>
</protein>
<feature type="transmembrane region" description="Helical" evidence="5">
    <location>
        <begin position="214"/>
        <end position="236"/>
    </location>
</feature>
<evidence type="ECO:0000313" key="8">
    <source>
        <dbReference type="Proteomes" id="UP001177023"/>
    </source>
</evidence>
<dbReference type="PANTHER" id="PTHR23503">
    <property type="entry name" value="SOLUTE CARRIER FAMILY 2"/>
    <property type="match status" value="1"/>
</dbReference>
<dbReference type="Proteomes" id="UP001177023">
    <property type="component" value="Unassembled WGS sequence"/>
</dbReference>
<sequence>MAVDTESQQGFDDMPQRPGGVKAFFKKLFDAYFKPSWHIHVLSLALCLSSGFHQGYIAAVLNQPYTEIEAYIQQSWNLTTGGDVLSDTTLNLLWSLLNITFPIATIVGQFAAPYLCKRFGRKKTAILSTFLYIPGCAISLISKFIPPAFELLYVGRFIWSFANGINSVVATVWIVECAPPQIRGRMASMQEFFMSLGSLATQAAGVPFSTAELWPLIFVPAIVISTLTMFMFIFVYDAPASIIEKEGDLKKARKALATYYGVDESDPSLDEEIAICEKKLNKKTKNEVKLQHNGITIMFMPWKAKDPASIVIRHAAWIGLFVKVVYVFTGARALRSYSTFLLADLGGWNMDTAIWLSFAIGVARVPTTLICVFLVDRVGRRPLLNISTLVCVIALIAMFICTLVGGSLKVVTMIALTVLLLISACGIGSISRFYAAELVPRSLLINATSYLTMLEALAKIGIEFAFYPLGNAIKGWSILLFLIPTAISLPFLWWWCPETSNKHVNEVLDEMAVKKKLDAKFSS</sequence>
<keyword evidence="8" id="KW-1185">Reference proteome</keyword>
<evidence type="ECO:0000256" key="1">
    <source>
        <dbReference type="ARBA" id="ARBA00004141"/>
    </source>
</evidence>
<feature type="transmembrane region" description="Helical" evidence="5">
    <location>
        <begin position="382"/>
        <end position="405"/>
    </location>
</feature>
<comment type="subcellular location">
    <subcellularLocation>
        <location evidence="1">Membrane</location>
        <topology evidence="1">Multi-pass membrane protein</topology>
    </subcellularLocation>
</comment>
<keyword evidence="2 5" id="KW-0812">Transmembrane</keyword>
<feature type="transmembrane region" description="Helical" evidence="5">
    <location>
        <begin position="411"/>
        <end position="435"/>
    </location>
</feature>
<comment type="caution">
    <text evidence="7">The sequence shown here is derived from an EMBL/GenBank/DDBJ whole genome shotgun (WGS) entry which is preliminary data.</text>
</comment>
<name>A0AA36D360_9BILA</name>
<dbReference type="GO" id="GO:0016020">
    <property type="term" value="C:membrane"/>
    <property type="evidence" value="ECO:0007669"/>
    <property type="project" value="UniProtKB-SubCell"/>
</dbReference>
<feature type="transmembrane region" description="Helical" evidence="5">
    <location>
        <begin position="157"/>
        <end position="175"/>
    </location>
</feature>
<dbReference type="Gene3D" id="1.20.1250.20">
    <property type="entry name" value="MFS general substrate transporter like domains"/>
    <property type="match status" value="1"/>
</dbReference>
<keyword evidence="4 5" id="KW-0472">Membrane</keyword>
<feature type="transmembrane region" description="Helical" evidence="5">
    <location>
        <begin position="124"/>
        <end position="145"/>
    </location>
</feature>
<organism evidence="7 8">
    <name type="scientific">Mesorhabditis spiculigera</name>
    <dbReference type="NCBI Taxonomy" id="96644"/>
    <lineage>
        <taxon>Eukaryota</taxon>
        <taxon>Metazoa</taxon>
        <taxon>Ecdysozoa</taxon>
        <taxon>Nematoda</taxon>
        <taxon>Chromadorea</taxon>
        <taxon>Rhabditida</taxon>
        <taxon>Rhabditina</taxon>
        <taxon>Rhabditomorpha</taxon>
        <taxon>Rhabditoidea</taxon>
        <taxon>Rhabditidae</taxon>
        <taxon>Mesorhabditinae</taxon>
        <taxon>Mesorhabditis</taxon>
    </lineage>
</organism>
<gene>
    <name evidence="7" type="ORF">MSPICULIGERA_LOCUS18412</name>
</gene>
<dbReference type="Pfam" id="PF00083">
    <property type="entry name" value="Sugar_tr"/>
    <property type="match status" value="1"/>
</dbReference>
<keyword evidence="3 5" id="KW-1133">Transmembrane helix</keyword>
<evidence type="ECO:0000256" key="3">
    <source>
        <dbReference type="ARBA" id="ARBA00022989"/>
    </source>
</evidence>
<dbReference type="GO" id="GO:0015149">
    <property type="term" value="F:hexose transmembrane transporter activity"/>
    <property type="evidence" value="ECO:0007669"/>
    <property type="project" value="TreeGrafter"/>
</dbReference>
<dbReference type="PANTHER" id="PTHR23503:SF39">
    <property type="entry name" value="MAJOR FACILITATOR SUPERFAMILY (MFS) PROFILE DOMAIN-CONTAINING PROTEIN"/>
    <property type="match status" value="1"/>
</dbReference>
<dbReference type="PROSITE" id="PS50850">
    <property type="entry name" value="MFS"/>
    <property type="match status" value="1"/>
</dbReference>